<feature type="compositionally biased region" description="Low complexity" evidence="1">
    <location>
        <begin position="437"/>
        <end position="504"/>
    </location>
</feature>
<keyword evidence="2" id="KW-1133">Transmembrane helix</keyword>
<evidence type="ECO:0000256" key="1">
    <source>
        <dbReference type="SAM" id="MobiDB-lite"/>
    </source>
</evidence>
<dbReference type="SUPFAM" id="SSF56112">
    <property type="entry name" value="Protein kinase-like (PK-like)"/>
    <property type="match status" value="1"/>
</dbReference>
<proteinExistence type="predicted"/>
<evidence type="ECO:0000313" key="4">
    <source>
        <dbReference type="Proteomes" id="UP000298138"/>
    </source>
</evidence>
<dbReference type="InterPro" id="IPR011009">
    <property type="entry name" value="Kinase-like_dom_sf"/>
</dbReference>
<protein>
    <recommendedName>
        <fullName evidence="5">Protein kinase domain-containing protein</fullName>
    </recommendedName>
</protein>
<dbReference type="GO" id="GO:0004672">
    <property type="term" value="F:protein kinase activity"/>
    <property type="evidence" value="ECO:0007669"/>
    <property type="project" value="InterPro"/>
</dbReference>
<dbReference type="Proteomes" id="UP000298138">
    <property type="component" value="Unassembled WGS sequence"/>
</dbReference>
<evidence type="ECO:0000313" key="3">
    <source>
        <dbReference type="EMBL" id="TGZ76622.1"/>
    </source>
</evidence>
<dbReference type="PROSITE" id="PS00108">
    <property type="entry name" value="PROTEIN_KINASE_ST"/>
    <property type="match status" value="1"/>
</dbReference>
<keyword evidence="2" id="KW-0472">Membrane</keyword>
<feature type="transmembrane region" description="Helical" evidence="2">
    <location>
        <begin position="80"/>
        <end position="102"/>
    </location>
</feature>
<dbReference type="EMBL" id="ML220171">
    <property type="protein sequence ID" value="TGZ76622.1"/>
    <property type="molecule type" value="Genomic_DNA"/>
</dbReference>
<dbReference type="OrthoDB" id="5337378at2759"/>
<feature type="region of interest" description="Disordered" evidence="1">
    <location>
        <begin position="569"/>
        <end position="627"/>
    </location>
</feature>
<keyword evidence="2" id="KW-0812">Transmembrane</keyword>
<name>A0A4S2MIJ7_9PEZI</name>
<feature type="region of interest" description="Disordered" evidence="1">
    <location>
        <begin position="18"/>
        <end position="41"/>
    </location>
</feature>
<feature type="compositionally biased region" description="Pro residues" evidence="1">
    <location>
        <begin position="375"/>
        <end position="395"/>
    </location>
</feature>
<feature type="compositionally biased region" description="Basic residues" evidence="1">
    <location>
        <begin position="29"/>
        <end position="41"/>
    </location>
</feature>
<evidence type="ECO:0008006" key="5">
    <source>
        <dbReference type="Google" id="ProtNLM"/>
    </source>
</evidence>
<dbReference type="AlphaFoldDB" id="A0A4S2MIJ7"/>
<feature type="region of interest" description="Disordered" evidence="1">
    <location>
        <begin position="433"/>
        <end position="512"/>
    </location>
</feature>
<dbReference type="Gene3D" id="1.10.510.10">
    <property type="entry name" value="Transferase(Phosphotransferase) domain 1"/>
    <property type="match status" value="1"/>
</dbReference>
<gene>
    <name evidence="3" type="ORF">EX30DRAFT_389926</name>
</gene>
<dbReference type="STRING" id="341454.A0A4S2MIJ7"/>
<dbReference type="InterPro" id="IPR008271">
    <property type="entry name" value="Ser/Thr_kinase_AS"/>
</dbReference>
<feature type="region of interest" description="Disordered" evidence="1">
    <location>
        <begin position="368"/>
        <end position="404"/>
    </location>
</feature>
<organism evidence="3 4">
    <name type="scientific">Ascodesmis nigricans</name>
    <dbReference type="NCBI Taxonomy" id="341454"/>
    <lineage>
        <taxon>Eukaryota</taxon>
        <taxon>Fungi</taxon>
        <taxon>Dikarya</taxon>
        <taxon>Ascomycota</taxon>
        <taxon>Pezizomycotina</taxon>
        <taxon>Pezizomycetes</taxon>
        <taxon>Pezizales</taxon>
        <taxon>Ascodesmidaceae</taxon>
        <taxon>Ascodesmis</taxon>
    </lineage>
</organism>
<sequence length="694" mass="76445">MERPWEGYGRRDFKMTTVSSTDHHSRPTPPHHHHHHPPPRTARHRLVNALYALSTRYPRETHHPSFLHSAPDHALIHTHLAMVTILLILSVLLLIVILDITFTKLLYRLSQRPRFEPTIFHSDHLPLSTIFPAPAKPFRRLQGTTNPNIDDRYEFIKPLGNGCEGCTAIYRDTHRGNQLVVIKSFFQGVRTNPLPEHLRTHFRGEGSWNPRGRWPSEIPSTLYFTSINAPGEFHMRDDGRRLNGGFVYALDYFWVEEGVGGWWWPGGGMRHAGRGWRLVTPFLSYGTLETLAALLRKRGCAPDEVDRVYRRRYRGILEALAMMHEAGYTHDDVKLDNIFISPTNTFLLGDLGNVREHDHAFHHSSIAHSSSSILPPSPPSASLLPSPPGLLPPPTTAAKQQQTQGIADVTHAIRTYLTFLRLSSGRQEWFDDVFSRPPGAESATTPSPSTFTSSPSNSISSPSTTSPLAPSCPSTSAAHSASTSAATASGSASEADATSAETPTPASPPAPWRTFYWRFKSHPRSARELLDKDPFWAAGGVGDDPIADAFEAEVALMRLDRGEVGSSLGRSVTMREGGSGAGAGSGSRAAEKERGRLGVVVEEPEKENESEKVGLRGAGNDEVGTGERLDNAVLEKRRNWSWRSEHTSRKEASVDAKEVEKMVDGELACVALGVCERLLLGQGRGGMSMYCAAS</sequence>
<keyword evidence="4" id="KW-1185">Reference proteome</keyword>
<evidence type="ECO:0000256" key="2">
    <source>
        <dbReference type="SAM" id="Phobius"/>
    </source>
</evidence>
<accession>A0A4S2MIJ7</accession>
<dbReference type="InParanoid" id="A0A4S2MIJ7"/>
<reference evidence="3 4" key="1">
    <citation type="submission" date="2019-04" db="EMBL/GenBank/DDBJ databases">
        <title>Comparative genomics and transcriptomics to analyze fruiting body development in filamentous ascomycetes.</title>
        <authorList>
            <consortium name="DOE Joint Genome Institute"/>
            <person name="Lutkenhaus R."/>
            <person name="Traeger S."/>
            <person name="Breuer J."/>
            <person name="Kuo A."/>
            <person name="Lipzen A."/>
            <person name="Pangilinan J."/>
            <person name="Dilworth D."/>
            <person name="Sandor L."/>
            <person name="Poggeler S."/>
            <person name="Barry K."/>
            <person name="Grigoriev I.V."/>
            <person name="Nowrousian M."/>
        </authorList>
    </citation>
    <scope>NUCLEOTIDE SEQUENCE [LARGE SCALE GENOMIC DNA]</scope>
    <source>
        <strain evidence="3 4">CBS 389.68</strain>
    </source>
</reference>